<feature type="region of interest" description="Disordered" evidence="1">
    <location>
        <begin position="76"/>
        <end position="95"/>
    </location>
</feature>
<organism evidence="2 3">
    <name type="scientific">Tothia fuscella</name>
    <dbReference type="NCBI Taxonomy" id="1048955"/>
    <lineage>
        <taxon>Eukaryota</taxon>
        <taxon>Fungi</taxon>
        <taxon>Dikarya</taxon>
        <taxon>Ascomycota</taxon>
        <taxon>Pezizomycotina</taxon>
        <taxon>Dothideomycetes</taxon>
        <taxon>Pleosporomycetidae</taxon>
        <taxon>Venturiales</taxon>
        <taxon>Cylindrosympodiaceae</taxon>
        <taxon>Tothia</taxon>
    </lineage>
</organism>
<dbReference type="EMBL" id="MU007098">
    <property type="protein sequence ID" value="KAF2421513.1"/>
    <property type="molecule type" value="Genomic_DNA"/>
</dbReference>
<comment type="caution">
    <text evidence="2">The sequence shown here is derived from an EMBL/GenBank/DDBJ whole genome shotgun (WGS) entry which is preliminary data.</text>
</comment>
<evidence type="ECO:0000313" key="2">
    <source>
        <dbReference type="EMBL" id="KAF2421513.1"/>
    </source>
</evidence>
<reference evidence="2" key="1">
    <citation type="journal article" date="2020" name="Stud. Mycol.">
        <title>101 Dothideomycetes genomes: a test case for predicting lifestyles and emergence of pathogens.</title>
        <authorList>
            <person name="Haridas S."/>
            <person name="Albert R."/>
            <person name="Binder M."/>
            <person name="Bloem J."/>
            <person name="Labutti K."/>
            <person name="Salamov A."/>
            <person name="Andreopoulos B."/>
            <person name="Baker S."/>
            <person name="Barry K."/>
            <person name="Bills G."/>
            <person name="Bluhm B."/>
            <person name="Cannon C."/>
            <person name="Castanera R."/>
            <person name="Culley D."/>
            <person name="Daum C."/>
            <person name="Ezra D."/>
            <person name="Gonzalez J."/>
            <person name="Henrissat B."/>
            <person name="Kuo A."/>
            <person name="Liang C."/>
            <person name="Lipzen A."/>
            <person name="Lutzoni F."/>
            <person name="Magnuson J."/>
            <person name="Mondo S."/>
            <person name="Nolan M."/>
            <person name="Ohm R."/>
            <person name="Pangilinan J."/>
            <person name="Park H.-J."/>
            <person name="Ramirez L."/>
            <person name="Alfaro M."/>
            <person name="Sun H."/>
            <person name="Tritt A."/>
            <person name="Yoshinaga Y."/>
            <person name="Zwiers L.-H."/>
            <person name="Turgeon B."/>
            <person name="Goodwin S."/>
            <person name="Spatafora J."/>
            <person name="Crous P."/>
            <person name="Grigoriev I."/>
        </authorList>
    </citation>
    <scope>NUCLEOTIDE SEQUENCE</scope>
    <source>
        <strain evidence="2">CBS 130266</strain>
    </source>
</reference>
<keyword evidence="3" id="KW-1185">Reference proteome</keyword>
<dbReference type="AlphaFoldDB" id="A0A9P4NHU0"/>
<accession>A0A9P4NHU0</accession>
<proteinExistence type="predicted"/>
<feature type="compositionally biased region" description="Polar residues" evidence="1">
    <location>
        <begin position="79"/>
        <end position="95"/>
    </location>
</feature>
<evidence type="ECO:0000256" key="1">
    <source>
        <dbReference type="SAM" id="MobiDB-lite"/>
    </source>
</evidence>
<sequence>MVYVLDAPNSKDFLFVFLQLCTASRGETPQCAQKLQGSTLCMHKIEYTQLMQDFIKPVNHLRHSIQNVRPLTSLPPRSDAQSLFSSSTSRHFCKL</sequence>
<dbReference type="Proteomes" id="UP000800235">
    <property type="component" value="Unassembled WGS sequence"/>
</dbReference>
<name>A0A9P4NHU0_9PEZI</name>
<gene>
    <name evidence="2" type="ORF">EJ08DRAFT_515869</name>
</gene>
<evidence type="ECO:0000313" key="3">
    <source>
        <dbReference type="Proteomes" id="UP000800235"/>
    </source>
</evidence>
<protein>
    <submittedName>
        <fullName evidence="2">Uncharacterized protein</fullName>
    </submittedName>
</protein>